<reference evidence="2" key="1">
    <citation type="submission" date="2020-07" db="EMBL/GenBank/DDBJ databases">
        <authorList>
            <person name="Ferguson B K."/>
        </authorList>
    </citation>
    <scope>NUCLEOTIDE SEQUENCE</scope>
    <source>
        <strain evidence="2">L06</strain>
    </source>
</reference>
<name>A0A6V7JGD4_9HYME</name>
<proteinExistence type="predicted"/>
<dbReference type="AlphaFoldDB" id="A0A6V7JGD4"/>
<accession>A0A6V7JGD4</accession>
<sequence length="275" mass="31304">MSLGEAKTDVDEKRRLRLADPARLSALKTLQRFDTAEWKEVRYSKTLSNFLATPGFTELKVNEDLIPFKKKDTLAHIDHFLGGLCNAVLEERHLLRKGLQEVVDWASSNPQQLTPESLADKLQSTLGPDSELTKTLNQILQIICGKRAETINSRRERLLEEIPVRTSRAALRDVPPSAEFLFGKENVQSLAKTVSGTSTWLGRPKRSQEPTRPALTTLSTRSAGPREQPLRRSAFHQRPRERPSYQRDNSRPKPTGKKEQNNKPGSFFRRKQDKQ</sequence>
<evidence type="ECO:0000256" key="1">
    <source>
        <dbReference type="SAM" id="MobiDB-lite"/>
    </source>
</evidence>
<feature type="region of interest" description="Disordered" evidence="1">
    <location>
        <begin position="198"/>
        <end position="275"/>
    </location>
</feature>
<organism evidence="2">
    <name type="scientific">Bracon brevicornis</name>
    <dbReference type="NCBI Taxonomy" id="1563983"/>
    <lineage>
        <taxon>Eukaryota</taxon>
        <taxon>Metazoa</taxon>
        <taxon>Ecdysozoa</taxon>
        <taxon>Arthropoda</taxon>
        <taxon>Hexapoda</taxon>
        <taxon>Insecta</taxon>
        <taxon>Pterygota</taxon>
        <taxon>Neoptera</taxon>
        <taxon>Endopterygota</taxon>
        <taxon>Hymenoptera</taxon>
        <taxon>Apocrita</taxon>
        <taxon>Ichneumonoidea</taxon>
        <taxon>Braconidae</taxon>
        <taxon>Braconinae</taxon>
        <taxon>Bracon</taxon>
    </lineage>
</organism>
<evidence type="ECO:0000313" key="2">
    <source>
        <dbReference type="EMBL" id="CAD1551311.1"/>
    </source>
</evidence>
<feature type="compositionally biased region" description="Basic and acidic residues" evidence="1">
    <location>
        <begin position="238"/>
        <end position="261"/>
    </location>
</feature>
<protein>
    <submittedName>
        <fullName evidence="2">Uncharacterized protein</fullName>
    </submittedName>
</protein>
<gene>
    <name evidence="2" type="ORF">BBRV_LOCUS52398</name>
</gene>
<dbReference type="EMBL" id="CADCXW020000017">
    <property type="protein sequence ID" value="CAD1551311.1"/>
    <property type="molecule type" value="Genomic_DNA"/>
</dbReference>